<organism evidence="2 3">
    <name type="scientific">Flavobacterium terrigena</name>
    <dbReference type="NCBI Taxonomy" id="402734"/>
    <lineage>
        <taxon>Bacteria</taxon>
        <taxon>Pseudomonadati</taxon>
        <taxon>Bacteroidota</taxon>
        <taxon>Flavobacteriia</taxon>
        <taxon>Flavobacteriales</taxon>
        <taxon>Flavobacteriaceae</taxon>
        <taxon>Flavobacterium</taxon>
    </lineage>
</organism>
<dbReference type="RefSeq" id="WP_091313758.1">
    <property type="nucleotide sequence ID" value="NZ_CBCSJU010000001.1"/>
</dbReference>
<dbReference type="EMBL" id="FNYA01000006">
    <property type="protein sequence ID" value="SEJ11141.1"/>
    <property type="molecule type" value="Genomic_DNA"/>
</dbReference>
<dbReference type="Proteomes" id="UP000199702">
    <property type="component" value="Unassembled WGS sequence"/>
</dbReference>
<proteinExistence type="predicted"/>
<name>A0A1H6W2D3_9FLAO</name>
<feature type="signal peptide" evidence="1">
    <location>
        <begin position="1"/>
        <end position="20"/>
    </location>
</feature>
<evidence type="ECO:0000313" key="2">
    <source>
        <dbReference type="EMBL" id="SEJ11141.1"/>
    </source>
</evidence>
<evidence type="ECO:0000313" key="3">
    <source>
        <dbReference type="Proteomes" id="UP000199702"/>
    </source>
</evidence>
<protein>
    <recommendedName>
        <fullName evidence="4">MetA-pathway of phenol degradation</fullName>
    </recommendedName>
</protein>
<evidence type="ECO:0000256" key="1">
    <source>
        <dbReference type="SAM" id="SignalP"/>
    </source>
</evidence>
<accession>A0A1H6W2D3</accession>
<reference evidence="3" key="1">
    <citation type="submission" date="2016-10" db="EMBL/GenBank/DDBJ databases">
        <authorList>
            <person name="Varghese N."/>
            <person name="Submissions S."/>
        </authorList>
    </citation>
    <scope>NUCLEOTIDE SEQUENCE [LARGE SCALE GENOMIC DNA]</scope>
    <source>
        <strain evidence="3">DSM 17934</strain>
    </source>
</reference>
<dbReference type="PROSITE" id="PS51257">
    <property type="entry name" value="PROKAR_LIPOPROTEIN"/>
    <property type="match status" value="1"/>
</dbReference>
<dbReference type="STRING" id="402734.SAMN05660918_2406"/>
<dbReference type="OrthoDB" id="1119914at2"/>
<dbReference type="AlphaFoldDB" id="A0A1H6W2D3"/>
<keyword evidence="1" id="KW-0732">Signal</keyword>
<gene>
    <name evidence="2" type="ORF">SAMN05660918_2406</name>
</gene>
<evidence type="ECO:0008006" key="4">
    <source>
        <dbReference type="Google" id="ProtNLM"/>
    </source>
</evidence>
<feature type="chain" id="PRO_5011783071" description="MetA-pathway of phenol degradation" evidence="1">
    <location>
        <begin position="21"/>
        <end position="298"/>
    </location>
</feature>
<sequence>MKKIVYILIMLIGCNSFSQGCSDAGICSIGNGFSSAIDSSKNQIEVGNIFGKGLEDVTYISPYISYTRVFNTHFSLTTKITYSQASGSFGTRGNIGDAFLVGNYKFLEKNNKQWSSLLGIKIPFTGSNDKINNFSIPMDYQSSLGTYDLFLGADFKYKKWNFNSTIQIPVINSNANSYFDEYSASNDFPTTNLFERKSDVLFRSMYTFKSKNEKFTYKPNFLFIYHLGNDSYEDIFGNRQKIKDSEGLTINANLISNYKINETNKIELSIAFPVVYREIRPDGLTRSVTLGINYKYSF</sequence>
<keyword evidence="3" id="KW-1185">Reference proteome</keyword>